<name>A0ABN7VNU8_GIGMA</name>
<evidence type="ECO:0000259" key="1">
    <source>
        <dbReference type="Pfam" id="PF02399"/>
    </source>
</evidence>
<reference evidence="2 3" key="1">
    <citation type="submission" date="2021-06" db="EMBL/GenBank/DDBJ databases">
        <authorList>
            <person name="Kallberg Y."/>
            <person name="Tangrot J."/>
            <person name="Rosling A."/>
        </authorList>
    </citation>
    <scope>NUCLEOTIDE SEQUENCE [LARGE SCALE GENOMIC DNA]</scope>
    <source>
        <strain evidence="2 3">120-4 pot B 10/14</strain>
    </source>
</reference>
<dbReference type="Proteomes" id="UP000789901">
    <property type="component" value="Unassembled WGS sequence"/>
</dbReference>
<comment type="caution">
    <text evidence="2">The sequence shown here is derived from an EMBL/GenBank/DDBJ whole genome shotgun (WGS) entry which is preliminary data.</text>
</comment>
<accession>A0ABN7VNU8</accession>
<protein>
    <submittedName>
        <fullName evidence="2">10552_t:CDS:1</fullName>
    </submittedName>
</protein>
<evidence type="ECO:0000313" key="2">
    <source>
        <dbReference type="EMBL" id="CAG8788500.1"/>
    </source>
</evidence>
<dbReference type="InterPro" id="IPR003450">
    <property type="entry name" value="Replication_origin-bd"/>
</dbReference>
<sequence>MRSYNLQTKLTSGNRHLMLIKEHCGVGKSNKTAEEIKTLCHSDSSSVSILIISVLFEGFKSYLELDIKKLNSKDTLKLIISPKSIHKLGATSYDIILLDEFKTITQNFSKPTMKKLKLSYDIYKSLLQSVLLILALDAILDSDLFVYLQTISKIDTENSTNIELIGALKQELKDYILIFASVKMAEALHKKLKSQGYQDKLTNLDYLIVTPVMTCKVRIIVKNFEMIFAHFYTLAGLTNHKDLLCFISYRCNITEYPDLEEAHYDKTLTFDSKWIFKPNASLETHFYNASHHNVSRNNFVGLLANCLNECSYDISSGYKKYSMIANAPVLNNIEALDIREYLEREENIDPAYRFALQKYNLASFYKKIPEDITEDFMRNAYSALVQAMNPLDDLRENYKFIVIGYLYKKASCDSLFPKVIALEKILQGIDRENQLTHLKLKIDRNLKMILPDTCLSNNVIADSPKSDLNSSQDICHIIDNTIAKIPNVKRKIGTIHESIDEANFLEYKQNFEAKMKVPTTSHKKELKNKSLAIIEYV</sequence>
<evidence type="ECO:0000313" key="3">
    <source>
        <dbReference type="Proteomes" id="UP000789901"/>
    </source>
</evidence>
<feature type="domain" description="Replication origin-binding protein" evidence="1">
    <location>
        <begin position="57"/>
        <end position="147"/>
    </location>
</feature>
<dbReference type="EMBL" id="CAJVQB010018691">
    <property type="protein sequence ID" value="CAG8788500.1"/>
    <property type="molecule type" value="Genomic_DNA"/>
</dbReference>
<proteinExistence type="predicted"/>
<gene>
    <name evidence="2" type="ORF">GMARGA_LOCUS20845</name>
</gene>
<dbReference type="Pfam" id="PF02399">
    <property type="entry name" value="Herpes_ori_bp"/>
    <property type="match status" value="1"/>
</dbReference>
<keyword evidence="3" id="KW-1185">Reference proteome</keyword>
<organism evidence="2 3">
    <name type="scientific">Gigaspora margarita</name>
    <dbReference type="NCBI Taxonomy" id="4874"/>
    <lineage>
        <taxon>Eukaryota</taxon>
        <taxon>Fungi</taxon>
        <taxon>Fungi incertae sedis</taxon>
        <taxon>Mucoromycota</taxon>
        <taxon>Glomeromycotina</taxon>
        <taxon>Glomeromycetes</taxon>
        <taxon>Diversisporales</taxon>
        <taxon>Gigasporaceae</taxon>
        <taxon>Gigaspora</taxon>
    </lineage>
</organism>